<gene>
    <name evidence="2" type="ORF">LCGC14_1706450</name>
</gene>
<evidence type="ECO:0000256" key="1">
    <source>
        <dbReference type="SAM" id="Phobius"/>
    </source>
</evidence>
<protein>
    <submittedName>
        <fullName evidence="2">Uncharacterized protein</fullName>
    </submittedName>
</protein>
<organism evidence="2">
    <name type="scientific">marine sediment metagenome</name>
    <dbReference type="NCBI Taxonomy" id="412755"/>
    <lineage>
        <taxon>unclassified sequences</taxon>
        <taxon>metagenomes</taxon>
        <taxon>ecological metagenomes</taxon>
    </lineage>
</organism>
<proteinExistence type="predicted"/>
<accession>A0A0F9KGH7</accession>
<sequence>MSNNNETFFPIQQNNQYKMTPWEEFIDGIVADFFYSLLIRGLIFIYDMGQYALTRWRQKFHKRLEEYIYRNKRWHKTRIY</sequence>
<comment type="caution">
    <text evidence="2">The sequence shown here is derived from an EMBL/GenBank/DDBJ whole genome shotgun (WGS) entry which is preliminary data.</text>
</comment>
<keyword evidence="1" id="KW-1133">Transmembrane helix</keyword>
<feature type="transmembrane region" description="Helical" evidence="1">
    <location>
        <begin position="33"/>
        <end position="53"/>
    </location>
</feature>
<keyword evidence="1" id="KW-0812">Transmembrane</keyword>
<dbReference type="AlphaFoldDB" id="A0A0F9KGH7"/>
<dbReference type="EMBL" id="LAZR01015154">
    <property type="protein sequence ID" value="KKM14405.1"/>
    <property type="molecule type" value="Genomic_DNA"/>
</dbReference>
<name>A0A0F9KGH7_9ZZZZ</name>
<reference evidence="2" key="1">
    <citation type="journal article" date="2015" name="Nature">
        <title>Complex archaea that bridge the gap between prokaryotes and eukaryotes.</title>
        <authorList>
            <person name="Spang A."/>
            <person name="Saw J.H."/>
            <person name="Jorgensen S.L."/>
            <person name="Zaremba-Niedzwiedzka K."/>
            <person name="Martijn J."/>
            <person name="Lind A.E."/>
            <person name="van Eijk R."/>
            <person name="Schleper C."/>
            <person name="Guy L."/>
            <person name="Ettema T.J."/>
        </authorList>
    </citation>
    <scope>NUCLEOTIDE SEQUENCE</scope>
</reference>
<evidence type="ECO:0000313" key="2">
    <source>
        <dbReference type="EMBL" id="KKM14405.1"/>
    </source>
</evidence>
<keyword evidence="1" id="KW-0472">Membrane</keyword>